<evidence type="ECO:0000259" key="3">
    <source>
        <dbReference type="Pfam" id="PF13439"/>
    </source>
</evidence>
<dbReference type="GO" id="GO:0016757">
    <property type="term" value="F:glycosyltransferase activity"/>
    <property type="evidence" value="ECO:0007669"/>
    <property type="project" value="UniProtKB-KW"/>
</dbReference>
<name>A0ABT8GUL7_9BACL</name>
<organism evidence="4 5">
    <name type="scientific">Ureibacillus aquaedulcis</name>
    <dbReference type="NCBI Taxonomy" id="3058421"/>
    <lineage>
        <taxon>Bacteria</taxon>
        <taxon>Bacillati</taxon>
        <taxon>Bacillota</taxon>
        <taxon>Bacilli</taxon>
        <taxon>Bacillales</taxon>
        <taxon>Caryophanaceae</taxon>
        <taxon>Ureibacillus</taxon>
    </lineage>
</organism>
<sequence>MNSTEYIHTNNDKKNISMIAQFPPPIHGLSKAVDTIYHSYLKKEYNFEKIDITNNKLFFFNLFKIWKSKADTCYFTISQSKGGNIRDLVILHFIIRRKKKSIVHLHGGYFGQLVESMNKFQKKFNYKYLKKVDAVIVLSESLKSNFQNIVENNRIHIVSNCVDDEFLISDEEFKVKKEVLKSQKVYRVLYLSNFIESKGYRKVLEMANIEKKLCEKGKLKKFHFDFAGKFFDSKDEKIFLNYIKEKNLEEYITYHGVVTGNKKRELLKKCSIFILLTTYQIEGQPISIIEAMGNGLFIITTKHAGIPDIVVNGKNGLIFEKSCEVVSVYEEMKNITPTLYYQIMLNNREECLNYYTESNYLNNIKEIFDLN</sequence>
<evidence type="ECO:0000313" key="4">
    <source>
        <dbReference type="EMBL" id="MDN4495107.1"/>
    </source>
</evidence>
<dbReference type="InterPro" id="IPR028098">
    <property type="entry name" value="Glyco_trans_4-like_N"/>
</dbReference>
<comment type="caution">
    <text evidence="4">The sequence shown here is derived from an EMBL/GenBank/DDBJ whole genome shotgun (WGS) entry which is preliminary data.</text>
</comment>
<reference evidence="4" key="1">
    <citation type="submission" date="2023-07" db="EMBL/GenBank/DDBJ databases">
        <title>Ureibacillus sp. isolated from freshwater well.</title>
        <authorList>
            <person name="Kirdat K."/>
            <person name="Bhatt A."/>
            <person name="Teware R."/>
            <person name="Bhavsar Y."/>
            <person name="Yadav A."/>
        </authorList>
    </citation>
    <scope>NUCLEOTIDE SEQUENCE</scope>
    <source>
        <strain evidence="4">BA0131</strain>
    </source>
</reference>
<dbReference type="CDD" id="cd03801">
    <property type="entry name" value="GT4_PimA-like"/>
    <property type="match status" value="1"/>
</dbReference>
<protein>
    <submittedName>
        <fullName evidence="4">Glycosyltransferase</fullName>
        <ecNumber evidence="4">2.4.-.-</ecNumber>
    </submittedName>
</protein>
<accession>A0ABT8GUL7</accession>
<feature type="domain" description="Glycosyltransferase subfamily 4-like N-terminal" evidence="3">
    <location>
        <begin position="91"/>
        <end position="165"/>
    </location>
</feature>
<feature type="domain" description="Glycosyl transferase family 1" evidence="2">
    <location>
        <begin position="176"/>
        <end position="322"/>
    </location>
</feature>
<dbReference type="SUPFAM" id="SSF53756">
    <property type="entry name" value="UDP-Glycosyltransferase/glycogen phosphorylase"/>
    <property type="match status" value="1"/>
</dbReference>
<keyword evidence="4" id="KW-0328">Glycosyltransferase</keyword>
<keyword evidence="1 4" id="KW-0808">Transferase</keyword>
<keyword evidence="5" id="KW-1185">Reference proteome</keyword>
<proteinExistence type="predicted"/>
<gene>
    <name evidence="4" type="ORF">QYB95_16255</name>
</gene>
<dbReference type="Proteomes" id="UP001172743">
    <property type="component" value="Unassembled WGS sequence"/>
</dbReference>
<evidence type="ECO:0000256" key="1">
    <source>
        <dbReference type="ARBA" id="ARBA00022679"/>
    </source>
</evidence>
<evidence type="ECO:0000259" key="2">
    <source>
        <dbReference type="Pfam" id="PF00534"/>
    </source>
</evidence>
<dbReference type="PANTHER" id="PTHR46401">
    <property type="entry name" value="GLYCOSYLTRANSFERASE WBBK-RELATED"/>
    <property type="match status" value="1"/>
</dbReference>
<dbReference type="RefSeq" id="WP_301139426.1">
    <property type="nucleotide sequence ID" value="NZ_JAUHTQ010000016.1"/>
</dbReference>
<dbReference type="InterPro" id="IPR001296">
    <property type="entry name" value="Glyco_trans_1"/>
</dbReference>
<dbReference type="Pfam" id="PF13439">
    <property type="entry name" value="Glyco_transf_4"/>
    <property type="match status" value="1"/>
</dbReference>
<dbReference type="Gene3D" id="3.40.50.2000">
    <property type="entry name" value="Glycogen Phosphorylase B"/>
    <property type="match status" value="2"/>
</dbReference>
<dbReference type="Pfam" id="PF00534">
    <property type="entry name" value="Glycos_transf_1"/>
    <property type="match status" value="1"/>
</dbReference>
<dbReference type="PANTHER" id="PTHR46401:SF2">
    <property type="entry name" value="GLYCOSYLTRANSFERASE WBBK-RELATED"/>
    <property type="match status" value="1"/>
</dbReference>
<evidence type="ECO:0000313" key="5">
    <source>
        <dbReference type="Proteomes" id="UP001172743"/>
    </source>
</evidence>
<dbReference type="EC" id="2.4.-.-" evidence="4"/>
<dbReference type="EMBL" id="JAUHTQ010000016">
    <property type="protein sequence ID" value="MDN4495107.1"/>
    <property type="molecule type" value="Genomic_DNA"/>
</dbReference>